<feature type="domain" description="4Fe-4S ferredoxin-type" evidence="5">
    <location>
        <begin position="418"/>
        <end position="443"/>
    </location>
</feature>
<reference evidence="6 7" key="1">
    <citation type="submission" date="2024-09" db="EMBL/GenBank/DDBJ databases">
        <authorList>
            <person name="Sun Q."/>
            <person name="Mori K."/>
        </authorList>
    </citation>
    <scope>NUCLEOTIDE SEQUENCE [LARGE SCALE GENOMIC DNA]</scope>
    <source>
        <strain evidence="6 7">CCM 7792</strain>
    </source>
</reference>
<accession>A0ABV6FAA0</accession>
<dbReference type="Proteomes" id="UP001589773">
    <property type="component" value="Unassembled WGS sequence"/>
</dbReference>
<evidence type="ECO:0000256" key="1">
    <source>
        <dbReference type="ARBA" id="ARBA00022485"/>
    </source>
</evidence>
<dbReference type="InterPro" id="IPR017900">
    <property type="entry name" value="4Fe4S_Fe_S_CS"/>
</dbReference>
<organism evidence="6 7">
    <name type="scientific">Massilia consociata</name>
    <dbReference type="NCBI Taxonomy" id="760117"/>
    <lineage>
        <taxon>Bacteria</taxon>
        <taxon>Pseudomonadati</taxon>
        <taxon>Pseudomonadota</taxon>
        <taxon>Betaproteobacteria</taxon>
        <taxon>Burkholderiales</taxon>
        <taxon>Oxalobacteraceae</taxon>
        <taxon>Telluria group</taxon>
        <taxon>Massilia</taxon>
    </lineage>
</organism>
<evidence type="ECO:0000256" key="2">
    <source>
        <dbReference type="ARBA" id="ARBA00022723"/>
    </source>
</evidence>
<proteinExistence type="predicted"/>
<dbReference type="Pfam" id="PF00037">
    <property type="entry name" value="Fer4"/>
    <property type="match status" value="1"/>
</dbReference>
<keyword evidence="3" id="KW-0408">Iron</keyword>
<feature type="domain" description="4Fe-4S ferredoxin-type" evidence="5">
    <location>
        <begin position="206"/>
        <end position="235"/>
    </location>
</feature>
<dbReference type="PANTHER" id="PTHR43687">
    <property type="entry name" value="ADENYLYLSULFATE REDUCTASE, BETA SUBUNIT"/>
    <property type="match status" value="1"/>
</dbReference>
<evidence type="ECO:0000313" key="7">
    <source>
        <dbReference type="Proteomes" id="UP001589773"/>
    </source>
</evidence>
<comment type="caution">
    <text evidence="6">The sequence shown here is derived from an EMBL/GenBank/DDBJ whole genome shotgun (WGS) entry which is preliminary data.</text>
</comment>
<dbReference type="PROSITE" id="PS51379">
    <property type="entry name" value="4FE4S_FER_2"/>
    <property type="match status" value="3"/>
</dbReference>
<feature type="domain" description="4Fe-4S ferredoxin-type" evidence="5">
    <location>
        <begin position="447"/>
        <end position="478"/>
    </location>
</feature>
<evidence type="ECO:0000259" key="5">
    <source>
        <dbReference type="PROSITE" id="PS51379"/>
    </source>
</evidence>
<name>A0ABV6FAA0_9BURK</name>
<dbReference type="InterPro" id="IPR017896">
    <property type="entry name" value="4Fe4S_Fe-S-bd"/>
</dbReference>
<protein>
    <submittedName>
        <fullName evidence="6">4Fe-4S binding protein</fullName>
    </submittedName>
</protein>
<dbReference type="Gene3D" id="3.30.70.20">
    <property type="match status" value="2"/>
</dbReference>
<dbReference type="SUPFAM" id="SSF54862">
    <property type="entry name" value="4Fe-4S ferredoxins"/>
    <property type="match status" value="1"/>
</dbReference>
<keyword evidence="4" id="KW-0411">Iron-sulfur</keyword>
<keyword evidence="7" id="KW-1185">Reference proteome</keyword>
<keyword evidence="2" id="KW-0479">Metal-binding</keyword>
<sequence length="558" mass="59549">MNIRFTDNPPLDPVQEGRDIQARTAAILAADAIPLFEPSVTVSYRSAGRTLVVGSGAHALPWADRLAAALPVTVLLLDSQDTLPVRPYPVHAARTVAVAGWLGAFEARWQAPGQPVGQGKFDLVLDLGASRLIPSHQRPHGYYAPGDGDAARLDAVEAMLDMVGDFEKPKYFAYKERTCAHGRNGQKGCSACIDICSAHAIADDGDRIKVNPYLCAGCGACSTVCPTGAISYAFPPAALTGKRIQAALRSYREAGGHDPVLLLHDAEHGAALLAQLGESIPGRVIPLALQHTASAGIDVWFAAIAYGAAGIVVLNTGHEAPQYIAALDQQMAIAQAVLDGLGYDGPHLQLLRMETPAAPDELAVALRHAPRGQTPLEAAVFHLANDKRNTLDYALDHLHRHAPRKPEVVALPPGAPFGAIEVDRKACTLCMSCVGACPAGALQDGQGAPLLRFIEKNCVQCGLCATTCPENAIALAPRLSFMETRNQAVVLNETQPFHCIRCDKPFGTLQMVENMLGRLGMHPAFAGHLDRLRMCGDCRVIDMMEPQGEMRVTALRRS</sequence>
<gene>
    <name evidence="6" type="ORF">ACFFJK_01015</name>
</gene>
<evidence type="ECO:0000256" key="3">
    <source>
        <dbReference type="ARBA" id="ARBA00023004"/>
    </source>
</evidence>
<dbReference type="EMBL" id="JBHLWP010000001">
    <property type="protein sequence ID" value="MFC0250456.1"/>
    <property type="molecule type" value="Genomic_DNA"/>
</dbReference>
<dbReference type="InterPro" id="IPR050572">
    <property type="entry name" value="Fe-S_Ferredoxin"/>
</dbReference>
<dbReference type="PANTHER" id="PTHR43687:SF4">
    <property type="entry name" value="BLR5484 PROTEIN"/>
    <property type="match status" value="1"/>
</dbReference>
<dbReference type="RefSeq" id="WP_379677206.1">
    <property type="nucleotide sequence ID" value="NZ_JBHLWP010000001.1"/>
</dbReference>
<keyword evidence="1" id="KW-0004">4Fe-4S</keyword>
<evidence type="ECO:0000313" key="6">
    <source>
        <dbReference type="EMBL" id="MFC0250456.1"/>
    </source>
</evidence>
<evidence type="ECO:0000256" key="4">
    <source>
        <dbReference type="ARBA" id="ARBA00023014"/>
    </source>
</evidence>
<dbReference type="PROSITE" id="PS00198">
    <property type="entry name" value="4FE4S_FER_1"/>
    <property type="match status" value="2"/>
</dbReference>
<dbReference type="Pfam" id="PF13187">
    <property type="entry name" value="Fer4_9"/>
    <property type="match status" value="1"/>
</dbReference>